<protein>
    <recommendedName>
        <fullName evidence="4">Lipoprotein</fullName>
    </recommendedName>
</protein>
<accession>A0ABW3RGP7</accession>
<dbReference type="PROSITE" id="PS51257">
    <property type="entry name" value="PROKAR_LIPOPROTEIN"/>
    <property type="match status" value="1"/>
</dbReference>
<keyword evidence="3" id="KW-1185">Reference proteome</keyword>
<organism evidence="2 3">
    <name type="scientific">Sphingobacterium daejeonense</name>
    <dbReference type="NCBI Taxonomy" id="371142"/>
    <lineage>
        <taxon>Bacteria</taxon>
        <taxon>Pseudomonadati</taxon>
        <taxon>Bacteroidota</taxon>
        <taxon>Sphingobacteriia</taxon>
        <taxon>Sphingobacteriales</taxon>
        <taxon>Sphingobacteriaceae</taxon>
        <taxon>Sphingobacterium</taxon>
    </lineage>
</organism>
<evidence type="ECO:0000313" key="3">
    <source>
        <dbReference type="Proteomes" id="UP001597205"/>
    </source>
</evidence>
<evidence type="ECO:0000256" key="1">
    <source>
        <dbReference type="SAM" id="SignalP"/>
    </source>
</evidence>
<comment type="caution">
    <text evidence="2">The sequence shown here is derived from an EMBL/GenBank/DDBJ whole genome shotgun (WGS) entry which is preliminary data.</text>
</comment>
<evidence type="ECO:0000313" key="2">
    <source>
        <dbReference type="EMBL" id="MFD1164185.1"/>
    </source>
</evidence>
<evidence type="ECO:0008006" key="4">
    <source>
        <dbReference type="Google" id="ProtNLM"/>
    </source>
</evidence>
<feature type="signal peptide" evidence="1">
    <location>
        <begin position="1"/>
        <end position="21"/>
    </location>
</feature>
<name>A0ABW3RGP7_9SPHI</name>
<dbReference type="RefSeq" id="WP_099369301.1">
    <property type="nucleotide sequence ID" value="NZ_JALXMZ010000009.1"/>
</dbReference>
<keyword evidence="1" id="KW-0732">Signal</keyword>
<dbReference type="EMBL" id="JBHTKY010000001">
    <property type="protein sequence ID" value="MFD1164185.1"/>
    <property type="molecule type" value="Genomic_DNA"/>
</dbReference>
<proteinExistence type="predicted"/>
<reference evidence="3" key="1">
    <citation type="journal article" date="2019" name="Int. J. Syst. Evol. Microbiol.">
        <title>The Global Catalogue of Microorganisms (GCM) 10K type strain sequencing project: providing services to taxonomists for standard genome sequencing and annotation.</title>
        <authorList>
            <consortium name="The Broad Institute Genomics Platform"/>
            <consortium name="The Broad Institute Genome Sequencing Center for Infectious Disease"/>
            <person name="Wu L."/>
            <person name="Ma J."/>
        </authorList>
    </citation>
    <scope>NUCLEOTIDE SEQUENCE [LARGE SCALE GENOMIC DNA]</scope>
    <source>
        <strain evidence="3">CCUG 52468</strain>
    </source>
</reference>
<sequence length="156" mass="17035">MKNFNNSFRNSALLFTSIAFFASCNSPGKNDHSADTLADSMSISESIDSATSIPAKALELKSSWDSIRLHKISKQSDTIVINSNGFKNLNAEIVSSKPGNIRINQIISPDSNSDGPFGKDLEYKLNQQGEFKLIIGESLMQGDPFEGDYILKVIGK</sequence>
<feature type="chain" id="PRO_5047108607" description="Lipoprotein" evidence="1">
    <location>
        <begin position="22"/>
        <end position="156"/>
    </location>
</feature>
<dbReference type="Proteomes" id="UP001597205">
    <property type="component" value="Unassembled WGS sequence"/>
</dbReference>
<gene>
    <name evidence="2" type="ORF">ACFQ2C_01055</name>
</gene>